<dbReference type="InterPro" id="IPR016032">
    <property type="entry name" value="Sig_transdc_resp-reg_C-effctor"/>
</dbReference>
<dbReference type="PROSITE" id="PS50110">
    <property type="entry name" value="RESPONSE_REGULATORY"/>
    <property type="match status" value="1"/>
</dbReference>
<dbReference type="SUPFAM" id="SSF46894">
    <property type="entry name" value="C-terminal effector domain of the bipartite response regulators"/>
    <property type="match status" value="1"/>
</dbReference>
<protein>
    <submittedName>
        <fullName evidence="6">Response regulator transcription factor</fullName>
    </submittedName>
</protein>
<dbReference type="Pfam" id="PF00072">
    <property type="entry name" value="Response_reg"/>
    <property type="match status" value="1"/>
</dbReference>
<dbReference type="InterPro" id="IPR011006">
    <property type="entry name" value="CheY-like_superfamily"/>
</dbReference>
<sequence length="208" mass="23687">MPITVAIVEDDRHYSNALKKILEADPEMNCVAQFFDGKSALADLKRYEPNVVLMDIRLPNMYGYDIVYNLATEMENTQFIMCTSFDDDENIFKSLKAGATGYLVKGDSMDKIIASIKEVYNGGAPMSFSVAKRVLQYFREERKVFELDSLTNTEKEILDMLAQGLLYKEIADKKTVSIDTVKKHIGHIYRKLHVSNKIEAINLLRGKN</sequence>
<dbReference type="InterPro" id="IPR039420">
    <property type="entry name" value="WalR-like"/>
</dbReference>
<dbReference type="CDD" id="cd06170">
    <property type="entry name" value="LuxR_C_like"/>
    <property type="match status" value="1"/>
</dbReference>
<dbReference type="Proteomes" id="UP000831460">
    <property type="component" value="Chromosome"/>
</dbReference>
<evidence type="ECO:0000259" key="4">
    <source>
        <dbReference type="PROSITE" id="PS50043"/>
    </source>
</evidence>
<evidence type="ECO:0000256" key="2">
    <source>
        <dbReference type="ARBA" id="ARBA00023125"/>
    </source>
</evidence>
<dbReference type="PROSITE" id="PS50043">
    <property type="entry name" value="HTH_LUXR_2"/>
    <property type="match status" value="1"/>
</dbReference>
<name>A0ABY4BR59_9FLAO</name>
<feature type="domain" description="Response regulatory" evidence="5">
    <location>
        <begin position="4"/>
        <end position="120"/>
    </location>
</feature>
<dbReference type="RefSeq" id="WP_243550554.1">
    <property type="nucleotide sequence ID" value="NZ_CP094532.1"/>
</dbReference>
<reference evidence="6 7" key="1">
    <citation type="submission" date="2022-03" db="EMBL/GenBank/DDBJ databases">
        <title>Chryseobacterium sp. isolated from particulate matters in swine house.</title>
        <authorList>
            <person name="Won M."/>
            <person name="Kim S.-J."/>
            <person name="Kwon S.-W."/>
        </authorList>
    </citation>
    <scope>NUCLEOTIDE SEQUENCE [LARGE SCALE GENOMIC DNA]</scope>
    <source>
        <strain evidence="6 7">SC2-2</strain>
    </source>
</reference>
<keyword evidence="7" id="KW-1185">Reference proteome</keyword>
<evidence type="ECO:0000259" key="5">
    <source>
        <dbReference type="PROSITE" id="PS50110"/>
    </source>
</evidence>
<proteinExistence type="predicted"/>
<organism evidence="6 7">
    <name type="scientific">Chryseobacterium suipulveris</name>
    <dbReference type="NCBI Taxonomy" id="2929800"/>
    <lineage>
        <taxon>Bacteria</taxon>
        <taxon>Pseudomonadati</taxon>
        <taxon>Bacteroidota</taxon>
        <taxon>Flavobacteriia</taxon>
        <taxon>Flavobacteriales</taxon>
        <taxon>Weeksellaceae</taxon>
        <taxon>Chryseobacterium group</taxon>
        <taxon>Chryseobacterium</taxon>
    </lineage>
</organism>
<keyword evidence="1 3" id="KW-0597">Phosphoprotein</keyword>
<evidence type="ECO:0000313" key="7">
    <source>
        <dbReference type="Proteomes" id="UP000831460"/>
    </source>
</evidence>
<dbReference type="InterPro" id="IPR000792">
    <property type="entry name" value="Tscrpt_reg_LuxR_C"/>
</dbReference>
<dbReference type="EMBL" id="CP094532">
    <property type="protein sequence ID" value="UOE41688.1"/>
    <property type="molecule type" value="Genomic_DNA"/>
</dbReference>
<dbReference type="CDD" id="cd17535">
    <property type="entry name" value="REC_NarL-like"/>
    <property type="match status" value="1"/>
</dbReference>
<dbReference type="InterPro" id="IPR001789">
    <property type="entry name" value="Sig_transdc_resp-reg_receiver"/>
</dbReference>
<evidence type="ECO:0000256" key="3">
    <source>
        <dbReference type="PROSITE-ProRule" id="PRU00169"/>
    </source>
</evidence>
<dbReference type="InterPro" id="IPR058245">
    <property type="entry name" value="NreC/VraR/RcsB-like_REC"/>
</dbReference>
<gene>
    <name evidence="6" type="ORF">MTP09_03345</name>
</gene>
<dbReference type="Gene3D" id="3.40.50.2300">
    <property type="match status" value="1"/>
</dbReference>
<dbReference type="SUPFAM" id="SSF52172">
    <property type="entry name" value="CheY-like"/>
    <property type="match status" value="1"/>
</dbReference>
<feature type="modified residue" description="4-aspartylphosphate" evidence="3">
    <location>
        <position position="55"/>
    </location>
</feature>
<dbReference type="PRINTS" id="PR00038">
    <property type="entry name" value="HTHLUXR"/>
</dbReference>
<dbReference type="SMART" id="SM00421">
    <property type="entry name" value="HTH_LUXR"/>
    <property type="match status" value="1"/>
</dbReference>
<dbReference type="PANTHER" id="PTHR43214">
    <property type="entry name" value="TWO-COMPONENT RESPONSE REGULATOR"/>
    <property type="match status" value="1"/>
</dbReference>
<dbReference type="SMART" id="SM00448">
    <property type="entry name" value="REC"/>
    <property type="match status" value="1"/>
</dbReference>
<accession>A0ABY4BR59</accession>
<feature type="domain" description="HTH luxR-type" evidence="4">
    <location>
        <begin position="143"/>
        <end position="208"/>
    </location>
</feature>
<dbReference type="Pfam" id="PF00196">
    <property type="entry name" value="GerE"/>
    <property type="match status" value="1"/>
</dbReference>
<keyword evidence="2" id="KW-0238">DNA-binding</keyword>
<evidence type="ECO:0000256" key="1">
    <source>
        <dbReference type="ARBA" id="ARBA00022553"/>
    </source>
</evidence>
<evidence type="ECO:0000313" key="6">
    <source>
        <dbReference type="EMBL" id="UOE41688.1"/>
    </source>
</evidence>